<accession>A0ABD0JBA0</accession>
<name>A0ABD0JBA0_9CAEN</name>
<dbReference type="Proteomes" id="UP001519460">
    <property type="component" value="Unassembled WGS sequence"/>
</dbReference>
<keyword evidence="12" id="KW-1185">Reference proteome</keyword>
<evidence type="ECO:0000313" key="11">
    <source>
        <dbReference type="EMBL" id="KAK7468189.1"/>
    </source>
</evidence>
<proteinExistence type="inferred from homology"/>
<comment type="similarity">
    <text evidence="3 9">Belongs to the 2-oxoacid dehydrogenase family.</text>
</comment>
<evidence type="ECO:0000256" key="4">
    <source>
        <dbReference type="ARBA" id="ARBA00022679"/>
    </source>
</evidence>
<comment type="subcellular location">
    <subcellularLocation>
        <location evidence="2">Mitochondrion matrix</location>
    </subcellularLocation>
</comment>
<evidence type="ECO:0000256" key="8">
    <source>
        <dbReference type="ARBA" id="ARBA00023315"/>
    </source>
</evidence>
<dbReference type="FunFam" id="2.40.50.100:FF:000013">
    <property type="entry name" value="Dihydrolipoamide acetyltransferase component of pyruvate dehydrogenase complex"/>
    <property type="match status" value="1"/>
</dbReference>
<keyword evidence="5 9" id="KW-0450">Lipoyl</keyword>
<protein>
    <recommendedName>
        <fullName evidence="9">Dihydrolipoamide acetyltransferase component of pyruvate dehydrogenase complex</fullName>
        <ecNumber evidence="9">2.3.1.-</ecNumber>
    </recommendedName>
</protein>
<dbReference type="EMBL" id="JACVVK020000520">
    <property type="protein sequence ID" value="KAK7468189.1"/>
    <property type="molecule type" value="Genomic_DNA"/>
</dbReference>
<evidence type="ECO:0000256" key="5">
    <source>
        <dbReference type="ARBA" id="ARBA00022823"/>
    </source>
</evidence>
<dbReference type="Pfam" id="PF00198">
    <property type="entry name" value="2-oxoacid_dh"/>
    <property type="match status" value="1"/>
</dbReference>
<comment type="caution">
    <text evidence="11">The sequence shown here is derived from an EMBL/GenBank/DDBJ whole genome shotgun (WGS) entry which is preliminary data.</text>
</comment>
<dbReference type="EC" id="2.3.1.-" evidence="9"/>
<sequence length="431" mass="47385">MATSFSRGAVYTFIRRIRASSHGRVKTKQSVIHSGWVRPISSCVTTRKPASRPQFTPCPHSSKFFHSSAGCGKQVVSFNLSDIGEGIREVVIKEWFVQVGDSVNQFDPICEVQSDKASVTITSRFDGEVKKIHYEVDDTAFVGKPLIDIETESTSAKEEDVIKSTSAEMTQSVPTQMIRGDKVLATPAVRKLAMENKVCDRTEPLKGIKKAMVKTMTAALEIPAFGYYDDIDLTQLVNVRKKLKAIAEQRGVRFSYMPVFLKAASLAMMQYPVLNSSLDEKGENIIYKASHNIGVAMDTPDGLLVPNVKNVQSLTVFEVASELARLQALGEAGKLGNEDLSGGTFSLSNIGTIGGTYARPVIMPPEVFIGAIGRIQTLPRFNEKGEVVKAHIMNVSWTADHRIIDGATVARFSNLWKSYLEDPTTLIMDLK</sequence>
<organism evidence="11 12">
    <name type="scientific">Batillaria attramentaria</name>
    <dbReference type="NCBI Taxonomy" id="370345"/>
    <lineage>
        <taxon>Eukaryota</taxon>
        <taxon>Metazoa</taxon>
        <taxon>Spiralia</taxon>
        <taxon>Lophotrochozoa</taxon>
        <taxon>Mollusca</taxon>
        <taxon>Gastropoda</taxon>
        <taxon>Caenogastropoda</taxon>
        <taxon>Sorbeoconcha</taxon>
        <taxon>Cerithioidea</taxon>
        <taxon>Batillariidae</taxon>
        <taxon>Batillaria</taxon>
    </lineage>
</organism>
<dbReference type="AlphaFoldDB" id="A0ABD0JBA0"/>
<dbReference type="Gene3D" id="2.40.50.100">
    <property type="match status" value="1"/>
</dbReference>
<dbReference type="PROSITE" id="PS50968">
    <property type="entry name" value="BIOTINYL_LIPOYL"/>
    <property type="match status" value="1"/>
</dbReference>
<evidence type="ECO:0000256" key="9">
    <source>
        <dbReference type="RuleBase" id="RU003423"/>
    </source>
</evidence>
<dbReference type="InterPro" id="IPR000089">
    <property type="entry name" value="Biotin_lipoyl"/>
</dbReference>
<keyword evidence="8 9" id="KW-0012">Acyltransferase</keyword>
<gene>
    <name evidence="11" type="ORF">BaRGS_00036602</name>
</gene>
<dbReference type="Gene3D" id="3.30.559.10">
    <property type="entry name" value="Chloramphenicol acetyltransferase-like domain"/>
    <property type="match status" value="1"/>
</dbReference>
<evidence type="ECO:0000256" key="7">
    <source>
        <dbReference type="ARBA" id="ARBA00023128"/>
    </source>
</evidence>
<evidence type="ECO:0000256" key="1">
    <source>
        <dbReference type="ARBA" id="ARBA00001938"/>
    </source>
</evidence>
<evidence type="ECO:0000256" key="3">
    <source>
        <dbReference type="ARBA" id="ARBA00007317"/>
    </source>
</evidence>
<evidence type="ECO:0000256" key="2">
    <source>
        <dbReference type="ARBA" id="ARBA00004305"/>
    </source>
</evidence>
<dbReference type="InterPro" id="IPR001078">
    <property type="entry name" value="2-oxoacid_DH_actylTfrase"/>
</dbReference>
<dbReference type="PANTHER" id="PTHR43178">
    <property type="entry name" value="DIHYDROLIPOAMIDE ACETYLTRANSFERASE COMPONENT OF PYRUVATE DEHYDROGENASE COMPLEX"/>
    <property type="match status" value="1"/>
</dbReference>
<dbReference type="SUPFAM" id="SSF51230">
    <property type="entry name" value="Single hybrid motif"/>
    <property type="match status" value="1"/>
</dbReference>
<dbReference type="InterPro" id="IPR023213">
    <property type="entry name" value="CAT-like_dom_sf"/>
</dbReference>
<comment type="cofactor">
    <cofactor evidence="1 9">
        <name>(R)-lipoate</name>
        <dbReference type="ChEBI" id="CHEBI:83088"/>
    </cofactor>
</comment>
<dbReference type="GO" id="GO:0005759">
    <property type="term" value="C:mitochondrial matrix"/>
    <property type="evidence" value="ECO:0007669"/>
    <property type="project" value="UniProtKB-SubCell"/>
</dbReference>
<keyword evidence="4 9" id="KW-0808">Transferase</keyword>
<dbReference type="InterPro" id="IPR050743">
    <property type="entry name" value="2-oxoacid_DH_E2_comp"/>
</dbReference>
<evidence type="ECO:0000256" key="6">
    <source>
        <dbReference type="ARBA" id="ARBA00022946"/>
    </source>
</evidence>
<keyword evidence="7" id="KW-0496">Mitochondrion</keyword>
<dbReference type="InterPro" id="IPR003016">
    <property type="entry name" value="2-oxoA_DH_lipoyl-BS"/>
</dbReference>
<dbReference type="SUPFAM" id="SSF52777">
    <property type="entry name" value="CoA-dependent acyltransferases"/>
    <property type="match status" value="1"/>
</dbReference>
<evidence type="ECO:0000259" key="10">
    <source>
        <dbReference type="PROSITE" id="PS50968"/>
    </source>
</evidence>
<keyword evidence="6" id="KW-0809">Transit peptide</keyword>
<dbReference type="GO" id="GO:0016746">
    <property type="term" value="F:acyltransferase activity"/>
    <property type="evidence" value="ECO:0007669"/>
    <property type="project" value="UniProtKB-KW"/>
</dbReference>
<dbReference type="Pfam" id="PF00364">
    <property type="entry name" value="Biotin_lipoyl"/>
    <property type="match status" value="1"/>
</dbReference>
<dbReference type="InterPro" id="IPR011053">
    <property type="entry name" value="Single_hybrid_motif"/>
</dbReference>
<dbReference type="FunFam" id="3.30.559.10:FF:000027">
    <property type="entry name" value="Dihydrolipoamide acetyltransferase component of pyruvate dehydrogenase complex"/>
    <property type="match status" value="1"/>
</dbReference>
<evidence type="ECO:0000313" key="12">
    <source>
        <dbReference type="Proteomes" id="UP001519460"/>
    </source>
</evidence>
<dbReference type="PANTHER" id="PTHR43178:SF5">
    <property type="entry name" value="LIPOAMIDE ACYLTRANSFERASE COMPONENT OF BRANCHED-CHAIN ALPHA-KETO ACID DEHYDROGENASE COMPLEX, MITOCHONDRIAL"/>
    <property type="match status" value="1"/>
</dbReference>
<reference evidence="11 12" key="1">
    <citation type="journal article" date="2023" name="Sci. Data">
        <title>Genome assembly of the Korean intertidal mud-creeper Batillaria attramentaria.</title>
        <authorList>
            <person name="Patra A.K."/>
            <person name="Ho P.T."/>
            <person name="Jun S."/>
            <person name="Lee S.J."/>
            <person name="Kim Y."/>
            <person name="Won Y.J."/>
        </authorList>
    </citation>
    <scope>NUCLEOTIDE SEQUENCE [LARGE SCALE GENOMIC DNA]</scope>
    <source>
        <strain evidence="11">Wonlab-2016</strain>
    </source>
</reference>
<dbReference type="CDD" id="cd06849">
    <property type="entry name" value="lipoyl_domain"/>
    <property type="match status" value="1"/>
</dbReference>
<dbReference type="PROSITE" id="PS00189">
    <property type="entry name" value="LIPOYL"/>
    <property type="match status" value="1"/>
</dbReference>
<feature type="domain" description="Lipoyl-binding" evidence="10">
    <location>
        <begin position="75"/>
        <end position="150"/>
    </location>
</feature>